<keyword evidence="3" id="KW-0863">Zinc-finger</keyword>
<dbReference type="RefSeq" id="XP_018614720.1">
    <property type="nucleotide sequence ID" value="XM_018759204.2"/>
</dbReference>
<keyword evidence="6" id="KW-0539">Nucleus</keyword>
<dbReference type="GO" id="GO:0008270">
    <property type="term" value="F:zinc ion binding"/>
    <property type="evidence" value="ECO:0007669"/>
    <property type="project" value="UniProtKB-KW"/>
</dbReference>
<dbReference type="Proteomes" id="UP000694397">
    <property type="component" value="Chromosome 12"/>
</dbReference>
<feature type="coiled-coil region" evidence="7">
    <location>
        <begin position="804"/>
        <end position="911"/>
    </location>
</feature>
<feature type="compositionally biased region" description="Basic and acidic residues" evidence="8">
    <location>
        <begin position="774"/>
        <end position="785"/>
    </location>
</feature>
<accession>A0A8C9V3B5</accession>
<dbReference type="Gene3D" id="3.30.565.10">
    <property type="entry name" value="Histidine kinase-like ATPase, C-terminal domain"/>
    <property type="match status" value="1"/>
</dbReference>
<feature type="compositionally biased region" description="Low complexity" evidence="8">
    <location>
        <begin position="532"/>
        <end position="542"/>
    </location>
</feature>
<dbReference type="CDD" id="cd16931">
    <property type="entry name" value="HATPase_MORC-like"/>
    <property type="match status" value="1"/>
</dbReference>
<dbReference type="GeneID" id="108938567"/>
<organism evidence="10 11">
    <name type="scientific">Scleropages formosus</name>
    <name type="common">Asian bonytongue</name>
    <name type="synonym">Osteoglossum formosum</name>
    <dbReference type="NCBI Taxonomy" id="113540"/>
    <lineage>
        <taxon>Eukaryota</taxon>
        <taxon>Metazoa</taxon>
        <taxon>Chordata</taxon>
        <taxon>Craniata</taxon>
        <taxon>Vertebrata</taxon>
        <taxon>Euteleostomi</taxon>
        <taxon>Actinopterygii</taxon>
        <taxon>Neopterygii</taxon>
        <taxon>Teleostei</taxon>
        <taxon>Osteoglossocephala</taxon>
        <taxon>Osteoglossomorpha</taxon>
        <taxon>Osteoglossiformes</taxon>
        <taxon>Osteoglossidae</taxon>
        <taxon>Scleropages</taxon>
    </lineage>
</organism>
<evidence type="ECO:0000256" key="1">
    <source>
        <dbReference type="ARBA" id="ARBA00004123"/>
    </source>
</evidence>
<dbReference type="GO" id="GO:0016605">
    <property type="term" value="C:PML body"/>
    <property type="evidence" value="ECO:0007669"/>
    <property type="project" value="TreeGrafter"/>
</dbReference>
<name>A0A8C9V3B5_SCLFO</name>
<dbReference type="Ensembl" id="ENSSFOT00015017864.2">
    <property type="protein sequence ID" value="ENSSFOP00015017664.1"/>
    <property type="gene ID" value="ENSSFOG00015011337.2"/>
</dbReference>
<dbReference type="InterPro" id="IPR036890">
    <property type="entry name" value="HATPase_C_sf"/>
</dbReference>
<dbReference type="FunFam" id="3.30.565.10:FF:000035">
    <property type="entry name" value="MORC family CW-type zinc finger protein 4"/>
    <property type="match status" value="1"/>
</dbReference>
<dbReference type="GeneTree" id="ENSGT00940000166160"/>
<evidence type="ECO:0000256" key="6">
    <source>
        <dbReference type="ARBA" id="ARBA00023242"/>
    </source>
</evidence>
<dbReference type="InterPro" id="IPR045261">
    <property type="entry name" value="MORC_ATPase"/>
</dbReference>
<evidence type="ECO:0000256" key="3">
    <source>
        <dbReference type="ARBA" id="ARBA00022771"/>
    </source>
</evidence>
<reference evidence="10" key="2">
    <citation type="submission" date="2025-08" db="UniProtKB">
        <authorList>
            <consortium name="Ensembl"/>
        </authorList>
    </citation>
    <scope>IDENTIFICATION</scope>
</reference>
<evidence type="ECO:0000256" key="7">
    <source>
        <dbReference type="SAM" id="Coils"/>
    </source>
</evidence>
<evidence type="ECO:0000256" key="8">
    <source>
        <dbReference type="SAM" id="MobiDB-lite"/>
    </source>
</evidence>
<feature type="compositionally biased region" description="Acidic residues" evidence="8">
    <location>
        <begin position="458"/>
        <end position="467"/>
    </location>
</feature>
<sequence length="1073" mass="121229">MAAKTERGVPLSALSPKFLHTNSTSHTWPFSAIAELIDNAYDPDANAKQFWIDKTCIKGHDCLTFVDNGAGMNYDKMYKMLSFGFSDKQTINGHIPVGLYGNGFKSGSMRLGKDAIVFSKSKDSMNVGLLSQSYLEEIKAQNVVVPIVTFRHTGQNRVAPEHVASLKDILRYSLFNTESELLSELQAINATSSSASTGTRIIIWNLRRMANGQPEFDFNIDKYDIQIPADVYETTSEKYKRQDRPTQSVPESDYSLRAYCSILYLKPRMHVVIRGQKVKTQLISKSLAFIAKDHYRPIFLSKRIPITFGYNTKSKDQYGIMMYHKNRLIKGYERVGCQLKANNKGVGVIGVIECNFLKPTHNKQDFDYTDEYRKTINNLGIKLEEYWNEIRFKQHNEDPNCEIPVEDTKKRPDQNWVQCDDCLKWRKLPDGIDCDLLPDKWFCHMNPDPQFRSCHVEEEPEDSDDDQPSYQKTYKQQEKYNKIQQGKSRLEMEQAKKAAEMQRIAALAQQNEALRRQHEDLKRQLKQSNFQATASTSTATDTPLVSCPARRGSLNSPQLSRTGHSPTPNNMPIISNVCSLSTPARVKRTLAINPDSVEVKRAKNGLHNNAVDIIASTKACPSSPVVIPSDEDDDILIIESSSTPKPKAAFDLAKVKTEQLVSEDATGMHLECSEDAAVEAPMEASATTSAMSPPSPMHISSTTQTDCRRIVKEEKEEGGENGESTGGKHSVIQQDQDRTEEQPTAAEREAVKEEGTEHMDERKNDEEAATLDKGQLHPENRNEEVAIDMEVKDVGSTVMTADLKERLLLEAQQQQDKLMEMMQSAAHERDAYKEQVHQLTCKVEDLEGQLLELRQTMVKKELSDQSTETEWQDEGPPGCGVEDVRELRALYQQAKQEVEELKQEHQTWGAAPQGRASSCLRDEEEEEKVYDEDELALQVDSLFRDLDRSNKEIEELKAKLQSMETEKHDLSSQCEKLKEELELLRVERADVASAREEGTQHSAENSGSTGNTGNVSHAPDEARRKLNELRRSVGRLLVTFVPALELEQVNYDCEVIDEILDQVIEEVNMTGDA</sequence>
<dbReference type="OrthoDB" id="757982at2759"/>
<feature type="compositionally biased region" description="Polar residues" evidence="8">
    <location>
        <begin position="553"/>
        <end position="572"/>
    </location>
</feature>
<keyword evidence="11" id="KW-1185">Reference proteome</keyword>
<evidence type="ECO:0000256" key="5">
    <source>
        <dbReference type="ARBA" id="ARBA00023054"/>
    </source>
</evidence>
<proteinExistence type="predicted"/>
<dbReference type="SUPFAM" id="SSF55874">
    <property type="entry name" value="ATPase domain of HSP90 chaperone/DNA topoisomerase II/histidine kinase"/>
    <property type="match status" value="1"/>
</dbReference>
<feature type="region of interest" description="Disordered" evidence="8">
    <location>
        <begin position="714"/>
        <end position="785"/>
    </location>
</feature>
<evidence type="ECO:0000256" key="2">
    <source>
        <dbReference type="ARBA" id="ARBA00022723"/>
    </source>
</evidence>
<dbReference type="Gene3D" id="3.30.40.100">
    <property type="match status" value="1"/>
</dbReference>
<dbReference type="CTD" id="553447"/>
<dbReference type="Pfam" id="PF17942">
    <property type="entry name" value="Morc6_S5"/>
    <property type="match status" value="1"/>
</dbReference>
<feature type="compositionally biased region" description="Basic and acidic residues" evidence="8">
    <location>
        <begin position="735"/>
        <end position="766"/>
    </location>
</feature>
<keyword evidence="5 7" id="KW-0175">Coiled coil</keyword>
<protein>
    <submittedName>
        <fullName evidence="10">MORC family CW-type zinc finger 3a</fullName>
    </submittedName>
</protein>
<dbReference type="AlphaFoldDB" id="A0A8C9V3B5"/>
<dbReference type="PANTHER" id="PTHR23336">
    <property type="entry name" value="ZINC FINGER CW-TYPE COILED-COIL DOMAIN PROTEIN 3"/>
    <property type="match status" value="1"/>
</dbReference>
<dbReference type="FunFam" id="3.30.40.100:FF:000003">
    <property type="entry name" value="MORC family CW-type zinc finger 3"/>
    <property type="match status" value="1"/>
</dbReference>
<reference evidence="10" key="3">
    <citation type="submission" date="2025-09" db="UniProtKB">
        <authorList>
            <consortium name="Ensembl"/>
        </authorList>
    </citation>
    <scope>IDENTIFICATION</scope>
</reference>
<dbReference type="PROSITE" id="PS51050">
    <property type="entry name" value="ZF_CW"/>
    <property type="match status" value="1"/>
</dbReference>
<feature type="region of interest" description="Disordered" evidence="8">
    <location>
        <begin position="526"/>
        <end position="572"/>
    </location>
</feature>
<keyword evidence="4" id="KW-0862">Zinc</keyword>
<evidence type="ECO:0000313" key="10">
    <source>
        <dbReference type="Ensembl" id="ENSSFOP00015017664.1"/>
    </source>
</evidence>
<feature type="region of interest" description="Disordered" evidence="8">
    <location>
        <begin position="686"/>
        <end position="705"/>
    </location>
</feature>
<dbReference type="GO" id="GO:0016887">
    <property type="term" value="F:ATP hydrolysis activity"/>
    <property type="evidence" value="ECO:0007669"/>
    <property type="project" value="InterPro"/>
</dbReference>
<evidence type="ECO:0000256" key="4">
    <source>
        <dbReference type="ARBA" id="ARBA00022833"/>
    </source>
</evidence>
<dbReference type="InterPro" id="IPR041006">
    <property type="entry name" value="Morc_S5"/>
</dbReference>
<feature type="region of interest" description="Disordered" evidence="8">
    <location>
        <begin position="992"/>
        <end position="1021"/>
    </location>
</feature>
<feature type="domain" description="CW-type" evidence="9">
    <location>
        <begin position="410"/>
        <end position="462"/>
    </location>
</feature>
<reference evidence="10 11" key="1">
    <citation type="submission" date="2019-04" db="EMBL/GenBank/DDBJ databases">
        <authorList>
            <consortium name="Wellcome Sanger Institute Data Sharing"/>
        </authorList>
    </citation>
    <scope>NUCLEOTIDE SEQUENCE [LARGE SCALE GENOMIC DNA]</scope>
</reference>
<feature type="region of interest" description="Disordered" evidence="8">
    <location>
        <begin position="454"/>
        <end position="476"/>
    </location>
</feature>
<keyword evidence="2" id="KW-0479">Metal-binding</keyword>
<dbReference type="Pfam" id="PF07496">
    <property type="entry name" value="zf-CW"/>
    <property type="match status" value="1"/>
</dbReference>
<evidence type="ECO:0000313" key="11">
    <source>
        <dbReference type="Proteomes" id="UP000694397"/>
    </source>
</evidence>
<comment type="subcellular location">
    <subcellularLocation>
        <location evidence="1">Nucleus</location>
    </subcellularLocation>
</comment>
<gene>
    <name evidence="10" type="primary">morc3a</name>
</gene>
<dbReference type="KEGG" id="sfm:108938567"/>
<dbReference type="PANTHER" id="PTHR23336:SF17">
    <property type="entry name" value="MORC FAMILY CW-TYPE ZINC FINGER PROTEIN 3"/>
    <property type="match status" value="1"/>
</dbReference>
<dbReference type="Pfam" id="PF13589">
    <property type="entry name" value="HATPase_c_3"/>
    <property type="match status" value="1"/>
</dbReference>
<feature type="compositionally biased region" description="Polar residues" evidence="8">
    <location>
        <begin position="1000"/>
        <end position="1015"/>
    </location>
</feature>
<dbReference type="InterPro" id="IPR011124">
    <property type="entry name" value="Znf_CW"/>
</dbReference>
<evidence type="ECO:0000259" key="9">
    <source>
        <dbReference type="PROSITE" id="PS51050"/>
    </source>
</evidence>